<dbReference type="EMBL" id="FUIG01000048">
    <property type="protein sequence ID" value="SJM34264.1"/>
    <property type="molecule type" value="Genomic_DNA"/>
</dbReference>
<sequence>MQAACLCLCRLCHHRTNRPVPANSADRPGRRACLPSRQTGGSSRCASIETTAMPLEESGDRKILSRELSGEGIDLRLALRGQGGKM</sequence>
<dbReference type="Proteomes" id="UP000245698">
    <property type="component" value="Unassembled WGS sequence"/>
</dbReference>
<name>A0A2P9AT11_9HYPH</name>
<organism evidence="2 3">
    <name type="scientific">Mesorhizobium delmotii</name>
    <dbReference type="NCBI Taxonomy" id="1631247"/>
    <lineage>
        <taxon>Bacteria</taxon>
        <taxon>Pseudomonadati</taxon>
        <taxon>Pseudomonadota</taxon>
        <taxon>Alphaproteobacteria</taxon>
        <taxon>Hyphomicrobiales</taxon>
        <taxon>Phyllobacteriaceae</taxon>
        <taxon>Mesorhizobium</taxon>
    </lineage>
</organism>
<keyword evidence="3" id="KW-1185">Reference proteome</keyword>
<dbReference type="AlphaFoldDB" id="A0A2P9AT11"/>
<feature type="region of interest" description="Disordered" evidence="1">
    <location>
        <begin position="20"/>
        <end position="41"/>
    </location>
</feature>
<evidence type="ECO:0000256" key="1">
    <source>
        <dbReference type="SAM" id="MobiDB-lite"/>
    </source>
</evidence>
<protein>
    <submittedName>
        <fullName evidence="2">Uncharacterized protein</fullName>
    </submittedName>
</protein>
<evidence type="ECO:0000313" key="3">
    <source>
        <dbReference type="Proteomes" id="UP000245698"/>
    </source>
</evidence>
<gene>
    <name evidence="2" type="ORF">BQ8482_40046</name>
</gene>
<accession>A0A2P9AT11</accession>
<proteinExistence type="predicted"/>
<evidence type="ECO:0000313" key="2">
    <source>
        <dbReference type="EMBL" id="SJM34264.1"/>
    </source>
</evidence>
<reference evidence="3" key="1">
    <citation type="submission" date="2016-12" db="EMBL/GenBank/DDBJ databases">
        <authorList>
            <person name="Brunel B."/>
        </authorList>
    </citation>
    <scope>NUCLEOTIDE SEQUENCE [LARGE SCALE GENOMIC DNA]</scope>
</reference>